<dbReference type="OrthoDB" id="10335228at2759"/>
<reference evidence="5" key="1">
    <citation type="submission" date="2016-11" db="UniProtKB">
        <authorList>
            <consortium name="WormBaseParasite"/>
        </authorList>
    </citation>
    <scope>IDENTIFICATION</scope>
</reference>
<feature type="chain" id="PRO_5035359745" evidence="1">
    <location>
        <begin position="22"/>
        <end position="113"/>
    </location>
</feature>
<dbReference type="Proteomes" id="UP000582659">
    <property type="component" value="Unassembled WGS sequence"/>
</dbReference>
<feature type="signal peptide" evidence="1">
    <location>
        <begin position="1"/>
        <end position="21"/>
    </location>
</feature>
<reference evidence="2" key="2">
    <citation type="submission" date="2020-09" db="EMBL/GenBank/DDBJ databases">
        <authorList>
            <person name="Kikuchi T."/>
        </authorList>
    </citation>
    <scope>NUCLEOTIDE SEQUENCE</scope>
    <source>
        <strain evidence="2">Ka4C1</strain>
    </source>
</reference>
<keyword evidence="1" id="KW-0732">Signal</keyword>
<dbReference type="Proteomes" id="UP000095284">
    <property type="component" value="Unplaced"/>
</dbReference>
<evidence type="ECO:0000313" key="2">
    <source>
        <dbReference type="EMBL" id="CAD5227277.1"/>
    </source>
</evidence>
<proteinExistence type="predicted"/>
<name>A0A1I7S4T4_BURXY</name>
<evidence type="ECO:0000313" key="4">
    <source>
        <dbReference type="Proteomes" id="UP000659654"/>
    </source>
</evidence>
<protein>
    <submittedName>
        <fullName evidence="2">(pine wood nematode) hypothetical protein</fullName>
    </submittedName>
</protein>
<dbReference type="AlphaFoldDB" id="A0A1I7S4T4"/>
<dbReference type="EMBL" id="CAJFCV020000004">
    <property type="protein sequence ID" value="CAG9117362.1"/>
    <property type="molecule type" value="Genomic_DNA"/>
</dbReference>
<evidence type="ECO:0000313" key="5">
    <source>
        <dbReference type="WBParaSite" id="BXY_0801700.1"/>
    </source>
</evidence>
<evidence type="ECO:0000256" key="1">
    <source>
        <dbReference type="SAM" id="SignalP"/>
    </source>
</evidence>
<keyword evidence="4" id="KW-1185">Reference proteome</keyword>
<dbReference type="WBParaSite" id="BXY_0801700.1">
    <property type="protein sequence ID" value="BXY_0801700.1"/>
    <property type="gene ID" value="BXY_0801700"/>
</dbReference>
<gene>
    <name evidence="2" type="ORF">BXYJ_LOCUS9822</name>
</gene>
<sequence>MNVLVLSLLFIATYITPLITAFDSTEIKFLDWPNAPVINTRSFQAPKEPYEAPLTRWRKSGLQRIARVDVLSNPLIRFGKRSPRTPDLKSPLVRFGRSAQAEDPQMWLYLNRF</sequence>
<evidence type="ECO:0000313" key="3">
    <source>
        <dbReference type="Proteomes" id="UP000095284"/>
    </source>
</evidence>
<dbReference type="EMBL" id="CAJFDI010000004">
    <property type="protein sequence ID" value="CAD5227277.1"/>
    <property type="molecule type" value="Genomic_DNA"/>
</dbReference>
<accession>A0A1I7S4T4</accession>
<organism evidence="3 5">
    <name type="scientific">Bursaphelenchus xylophilus</name>
    <name type="common">Pinewood nematode worm</name>
    <name type="synonym">Aphelenchoides xylophilus</name>
    <dbReference type="NCBI Taxonomy" id="6326"/>
    <lineage>
        <taxon>Eukaryota</taxon>
        <taxon>Metazoa</taxon>
        <taxon>Ecdysozoa</taxon>
        <taxon>Nematoda</taxon>
        <taxon>Chromadorea</taxon>
        <taxon>Rhabditida</taxon>
        <taxon>Tylenchina</taxon>
        <taxon>Tylenchomorpha</taxon>
        <taxon>Aphelenchoidea</taxon>
        <taxon>Aphelenchoididae</taxon>
        <taxon>Bursaphelenchus</taxon>
    </lineage>
</organism>
<dbReference type="Proteomes" id="UP000659654">
    <property type="component" value="Unassembled WGS sequence"/>
</dbReference>